<keyword evidence="3" id="KW-1185">Reference proteome</keyword>
<proteinExistence type="predicted"/>
<name>A0A8S3Z4P9_9EUPU</name>
<feature type="non-terminal residue" evidence="2">
    <location>
        <position position="66"/>
    </location>
</feature>
<evidence type="ECO:0000313" key="3">
    <source>
        <dbReference type="Proteomes" id="UP000678393"/>
    </source>
</evidence>
<organism evidence="2 3">
    <name type="scientific">Candidula unifasciata</name>
    <dbReference type="NCBI Taxonomy" id="100452"/>
    <lineage>
        <taxon>Eukaryota</taxon>
        <taxon>Metazoa</taxon>
        <taxon>Spiralia</taxon>
        <taxon>Lophotrochozoa</taxon>
        <taxon>Mollusca</taxon>
        <taxon>Gastropoda</taxon>
        <taxon>Heterobranchia</taxon>
        <taxon>Euthyneura</taxon>
        <taxon>Panpulmonata</taxon>
        <taxon>Eupulmonata</taxon>
        <taxon>Stylommatophora</taxon>
        <taxon>Helicina</taxon>
        <taxon>Helicoidea</taxon>
        <taxon>Geomitridae</taxon>
        <taxon>Candidula</taxon>
    </lineage>
</organism>
<reference evidence="2" key="1">
    <citation type="submission" date="2021-04" db="EMBL/GenBank/DDBJ databases">
        <authorList>
            <consortium name="Molecular Ecology Group"/>
        </authorList>
    </citation>
    <scope>NUCLEOTIDE SEQUENCE</scope>
</reference>
<sequence length="66" mass="7388">PTSHIIRGRVSRTIKSQYTWTCKQNQQVTLYVDVKAEPTSHIIGGRTSRTNNQSPHHLHPADAPGN</sequence>
<accession>A0A8S3Z4P9</accession>
<dbReference type="AlphaFoldDB" id="A0A8S3Z4P9"/>
<evidence type="ECO:0000256" key="1">
    <source>
        <dbReference type="SAM" id="MobiDB-lite"/>
    </source>
</evidence>
<protein>
    <submittedName>
        <fullName evidence="2">Uncharacterized protein</fullName>
    </submittedName>
</protein>
<dbReference type="EMBL" id="CAJHNH020001488">
    <property type="protein sequence ID" value="CAG5123268.1"/>
    <property type="molecule type" value="Genomic_DNA"/>
</dbReference>
<feature type="region of interest" description="Disordered" evidence="1">
    <location>
        <begin position="42"/>
        <end position="66"/>
    </location>
</feature>
<comment type="caution">
    <text evidence="2">The sequence shown here is derived from an EMBL/GenBank/DDBJ whole genome shotgun (WGS) entry which is preliminary data.</text>
</comment>
<gene>
    <name evidence="2" type="ORF">CUNI_LOCUS8826</name>
</gene>
<feature type="non-terminal residue" evidence="2">
    <location>
        <position position="1"/>
    </location>
</feature>
<dbReference type="Proteomes" id="UP000678393">
    <property type="component" value="Unassembled WGS sequence"/>
</dbReference>
<evidence type="ECO:0000313" key="2">
    <source>
        <dbReference type="EMBL" id="CAG5123268.1"/>
    </source>
</evidence>